<evidence type="ECO:0000313" key="2">
    <source>
        <dbReference type="EMBL" id="GMT11813.1"/>
    </source>
</evidence>
<feature type="region of interest" description="Disordered" evidence="1">
    <location>
        <begin position="120"/>
        <end position="152"/>
    </location>
</feature>
<protein>
    <submittedName>
        <fullName evidence="2">Uncharacterized protein</fullName>
    </submittedName>
</protein>
<reference evidence="2" key="1">
    <citation type="submission" date="2023-10" db="EMBL/GenBank/DDBJ databases">
        <title>Genome assembly of Pristionchus species.</title>
        <authorList>
            <person name="Yoshida K."/>
            <person name="Sommer R.J."/>
        </authorList>
    </citation>
    <scope>NUCLEOTIDE SEQUENCE</scope>
    <source>
        <strain evidence="2">RS5133</strain>
    </source>
</reference>
<feature type="compositionally biased region" description="Polar residues" evidence="1">
    <location>
        <begin position="141"/>
        <end position="152"/>
    </location>
</feature>
<organism evidence="2 3">
    <name type="scientific">Pristionchus fissidentatus</name>
    <dbReference type="NCBI Taxonomy" id="1538716"/>
    <lineage>
        <taxon>Eukaryota</taxon>
        <taxon>Metazoa</taxon>
        <taxon>Ecdysozoa</taxon>
        <taxon>Nematoda</taxon>
        <taxon>Chromadorea</taxon>
        <taxon>Rhabditida</taxon>
        <taxon>Rhabditina</taxon>
        <taxon>Diplogasteromorpha</taxon>
        <taxon>Diplogasteroidea</taxon>
        <taxon>Neodiplogasteridae</taxon>
        <taxon>Pristionchus</taxon>
    </lineage>
</organism>
<proteinExistence type="predicted"/>
<feature type="non-terminal residue" evidence="2">
    <location>
        <position position="152"/>
    </location>
</feature>
<sequence>SNLIIMKFGQIVVEGTPQSIRSQFGEHYNLNLTMEGTVDMDTITSTVVSVFKDATLYESASVRNIKYKIPRLADDVFSDLFEMASKLSVDLKSSDFCFTQATLEDAFILAAGGNVGVNPGGQLPAGKHQLEKKTDRKSPVPSVSTASNTNKQ</sequence>
<dbReference type="AlphaFoldDB" id="A0AAV5V050"/>
<dbReference type="EMBL" id="BTSY01000001">
    <property type="protein sequence ID" value="GMT11813.1"/>
    <property type="molecule type" value="Genomic_DNA"/>
</dbReference>
<feature type="non-terminal residue" evidence="2">
    <location>
        <position position="1"/>
    </location>
</feature>
<comment type="caution">
    <text evidence="2">The sequence shown here is derived from an EMBL/GenBank/DDBJ whole genome shotgun (WGS) entry which is preliminary data.</text>
</comment>
<evidence type="ECO:0000313" key="3">
    <source>
        <dbReference type="Proteomes" id="UP001432322"/>
    </source>
</evidence>
<gene>
    <name evidence="2" type="ORF">PFISCL1PPCAC_3110</name>
</gene>
<keyword evidence="3" id="KW-1185">Reference proteome</keyword>
<accession>A0AAV5V050</accession>
<dbReference type="Proteomes" id="UP001432322">
    <property type="component" value="Unassembled WGS sequence"/>
</dbReference>
<evidence type="ECO:0000256" key="1">
    <source>
        <dbReference type="SAM" id="MobiDB-lite"/>
    </source>
</evidence>
<name>A0AAV5V050_9BILA</name>
<feature type="compositionally biased region" description="Basic and acidic residues" evidence="1">
    <location>
        <begin position="128"/>
        <end position="138"/>
    </location>
</feature>